<keyword evidence="4" id="KW-1185">Reference proteome</keyword>
<dbReference type="EMBL" id="CAJC01000143">
    <property type="protein sequence ID" value="CCI53267.1"/>
    <property type="molecule type" value="Genomic_DNA"/>
</dbReference>
<feature type="signal peptide" evidence="2">
    <location>
        <begin position="1"/>
        <end position="20"/>
    </location>
</feature>
<dbReference type="STRING" id="1193518.BN13_330025"/>
<protein>
    <recommendedName>
        <fullName evidence="5">Secreted protein</fullName>
    </recommendedName>
</protein>
<keyword evidence="1" id="KW-0472">Membrane</keyword>
<dbReference type="InterPro" id="IPR046112">
    <property type="entry name" value="DUF6049"/>
</dbReference>
<evidence type="ECO:0000313" key="3">
    <source>
        <dbReference type="EMBL" id="CCI53267.1"/>
    </source>
</evidence>
<proteinExistence type="predicted"/>
<evidence type="ECO:0000256" key="1">
    <source>
        <dbReference type="SAM" id="Phobius"/>
    </source>
</evidence>
<evidence type="ECO:0008006" key="5">
    <source>
        <dbReference type="Google" id="ProtNLM"/>
    </source>
</evidence>
<keyword evidence="1" id="KW-0812">Transmembrane</keyword>
<evidence type="ECO:0000313" key="4">
    <source>
        <dbReference type="Proteomes" id="UP000035720"/>
    </source>
</evidence>
<feature type="transmembrane region" description="Helical" evidence="1">
    <location>
        <begin position="670"/>
        <end position="688"/>
    </location>
</feature>
<keyword evidence="1" id="KW-1133">Transmembrane helix</keyword>
<dbReference type="Pfam" id="PF19516">
    <property type="entry name" value="DUF6049"/>
    <property type="match status" value="1"/>
</dbReference>
<evidence type="ECO:0000256" key="2">
    <source>
        <dbReference type="SAM" id="SignalP"/>
    </source>
</evidence>
<organism evidence="3 4">
    <name type="scientific">Nostocoides jenkinsii Ben 74</name>
    <dbReference type="NCBI Taxonomy" id="1193518"/>
    <lineage>
        <taxon>Bacteria</taxon>
        <taxon>Bacillati</taxon>
        <taxon>Actinomycetota</taxon>
        <taxon>Actinomycetes</taxon>
        <taxon>Micrococcales</taxon>
        <taxon>Intrasporangiaceae</taxon>
        <taxon>Nostocoides</taxon>
    </lineage>
</organism>
<gene>
    <name evidence="3" type="ORF">BN13_330025</name>
</gene>
<accession>A0A077ME93</accession>
<name>A0A077ME93_9MICO</name>
<dbReference type="AlphaFoldDB" id="A0A077ME93"/>
<dbReference type="Proteomes" id="UP000035720">
    <property type="component" value="Unassembled WGS sequence"/>
</dbReference>
<sequence>MLGALLGVLMGGMASLPASSAPAPAAASLVRADSLVRAGVAGPTIRITGLTPTLAGPKTQVVVRGEVVNNSSAAIAAPTVRLSGSESPLKDRRDVWAWAGGTARSDLQSWDTDDLAGTIAPGASRAFVVRHRLTDSLGDSFAALPIALDAGGTQLPTFITYAAGSPPSDARLHEILLLPVTLRPHRAMFGDYGAARLDAWLAEIGPEGRLTQQLAAAADKPVIWAIDPTLIDAPADIPDARPVEAPAGAAWDRIGPEQKAEVVARRAFREALTKAVAGDDCTVLPVGDADLVAGLGIREATARVRSLVGGGRAGGDFAGCRDDIVWPADGLLSTQRAQELAPLMPEGTIGALLGRASSTPAAEGAGGAAWRTADGVPVLAYDDALSNALLDLGQDDEIGVVTGQRLLADSLAAYAQDPTRDREILIAAPRGVDSMGLGVALGRLASAPWTRTAGLTELLTTTADGEQVADVTPTDVGEHTAIPTPMPTDPQVLARPAMTSGRLAYLSDALDDIAVTAKVRVDGAEQSALWTEALDQLFSARWRADLPEFQGQMRRLRTAGATARGAVQVTPETINFFADTGRLQLTVTNNLDVALTGLKVVLRPQTGLLRVEQAADAVDIGPRSKAVVAVRATALAAGSVPIRASLSARDGSMVGAATTVTVRVRPTGDWIYWSMGGVAGILLVLGVARRRRRRAA</sequence>
<comment type="caution">
    <text evidence="3">The sequence shown here is derived from an EMBL/GenBank/DDBJ whole genome shotgun (WGS) entry which is preliminary data.</text>
</comment>
<reference evidence="3 4" key="1">
    <citation type="journal article" date="2013" name="ISME J.">
        <title>A metabolic model for members of the genus Tetrasphaera involved in enhanced biological phosphorus removal.</title>
        <authorList>
            <person name="Kristiansen R."/>
            <person name="Nguyen H.T.T."/>
            <person name="Saunders A.M."/>
            <person name="Nielsen J.L."/>
            <person name="Wimmer R."/>
            <person name="Le V.Q."/>
            <person name="McIlroy S.J."/>
            <person name="Petrovski S."/>
            <person name="Seviour R.J."/>
            <person name="Calteau A."/>
            <person name="Nielsen K.L."/>
            <person name="Nielsen P.H."/>
        </authorList>
    </citation>
    <scope>NUCLEOTIDE SEQUENCE [LARGE SCALE GENOMIC DNA]</scope>
    <source>
        <strain evidence="3 4">Ben 74</strain>
    </source>
</reference>
<keyword evidence="2" id="KW-0732">Signal</keyword>
<feature type="chain" id="PRO_5001721308" description="Secreted protein" evidence="2">
    <location>
        <begin position="21"/>
        <end position="696"/>
    </location>
</feature>